<dbReference type="InterPro" id="IPR003749">
    <property type="entry name" value="ThiS/MoaD-like"/>
</dbReference>
<proteinExistence type="predicted"/>
<accession>A0ABT8IPY9</accession>
<dbReference type="InterPro" id="IPR012675">
    <property type="entry name" value="Beta-grasp_dom_sf"/>
</dbReference>
<dbReference type="InterPro" id="IPR016155">
    <property type="entry name" value="Mopterin_synth/thiamin_S_b"/>
</dbReference>
<dbReference type="Proteomes" id="UP001174196">
    <property type="component" value="Unassembled WGS sequence"/>
</dbReference>
<dbReference type="PANTHER" id="PTHR34472:SF1">
    <property type="entry name" value="SULFUR CARRIER PROTEIN THIS"/>
    <property type="match status" value="1"/>
</dbReference>
<organism evidence="1 2">
    <name type="scientific">Polycladomyces subterraneus</name>
    <dbReference type="NCBI Taxonomy" id="1016997"/>
    <lineage>
        <taxon>Bacteria</taxon>
        <taxon>Bacillati</taxon>
        <taxon>Bacillota</taxon>
        <taxon>Bacilli</taxon>
        <taxon>Bacillales</taxon>
        <taxon>Thermoactinomycetaceae</taxon>
        <taxon>Polycladomyces</taxon>
    </lineage>
</organism>
<gene>
    <name evidence="1" type="primary">thiS</name>
    <name evidence="1" type="ORF">NWF35_13285</name>
</gene>
<evidence type="ECO:0000313" key="2">
    <source>
        <dbReference type="Proteomes" id="UP001174196"/>
    </source>
</evidence>
<evidence type="ECO:0000313" key="1">
    <source>
        <dbReference type="EMBL" id="MDN4594843.1"/>
    </source>
</evidence>
<reference evidence="1" key="1">
    <citation type="submission" date="2022-08" db="EMBL/GenBank/DDBJ databases">
        <title>Polycladomyces zharkentsis sp. nov., a novel thermophilic CMC and starch-degrading bacterium isolated from a geothermal spring in Kazakhstan.</title>
        <authorList>
            <person name="Mashzhan A."/>
            <person name="Kistaubaeva A."/>
            <person name="Javier-Lopez R."/>
            <person name="Birkeland N.-K."/>
        </authorList>
    </citation>
    <scope>NUCLEOTIDE SEQUENCE</scope>
    <source>
        <strain evidence="1">KSR 13</strain>
    </source>
</reference>
<sequence length="67" mass="7626">MRIQLNGQPYDLPAEVDTVERLIQHLQLEQRIVVVEHNQHVLEKEDHPSAVLHEGDVLEIVHFVGGG</sequence>
<dbReference type="NCBIfam" id="TIGR01683">
    <property type="entry name" value="thiS"/>
    <property type="match status" value="1"/>
</dbReference>
<name>A0ABT8IPY9_9BACL</name>
<dbReference type="Gene3D" id="3.10.20.30">
    <property type="match status" value="1"/>
</dbReference>
<dbReference type="RefSeq" id="WP_301239701.1">
    <property type="nucleotide sequence ID" value="NZ_JANRHH010000047.1"/>
</dbReference>
<dbReference type="CDD" id="cd00565">
    <property type="entry name" value="Ubl_ThiS"/>
    <property type="match status" value="1"/>
</dbReference>
<keyword evidence="2" id="KW-1185">Reference proteome</keyword>
<dbReference type="Pfam" id="PF02597">
    <property type="entry name" value="ThiS"/>
    <property type="match status" value="1"/>
</dbReference>
<comment type="caution">
    <text evidence="1">The sequence shown here is derived from an EMBL/GenBank/DDBJ whole genome shotgun (WGS) entry which is preliminary data.</text>
</comment>
<dbReference type="SUPFAM" id="SSF54285">
    <property type="entry name" value="MoaD/ThiS"/>
    <property type="match status" value="1"/>
</dbReference>
<dbReference type="InterPro" id="IPR010035">
    <property type="entry name" value="Thi_S"/>
</dbReference>
<dbReference type="PANTHER" id="PTHR34472">
    <property type="entry name" value="SULFUR CARRIER PROTEIN THIS"/>
    <property type="match status" value="1"/>
</dbReference>
<dbReference type="EMBL" id="JANRHH010000047">
    <property type="protein sequence ID" value="MDN4594843.1"/>
    <property type="molecule type" value="Genomic_DNA"/>
</dbReference>
<protein>
    <submittedName>
        <fullName evidence="1">Sulfur carrier protein ThiS</fullName>
    </submittedName>
</protein>